<reference evidence="2" key="1">
    <citation type="submission" date="2021-06" db="EMBL/GenBank/DDBJ databases">
        <title>Comparative genomics, transcriptomics and evolutionary studies reveal genomic signatures of adaptation to plant cell wall in hemibiotrophic fungi.</title>
        <authorList>
            <consortium name="DOE Joint Genome Institute"/>
            <person name="Baroncelli R."/>
            <person name="Diaz J.F."/>
            <person name="Benocci T."/>
            <person name="Peng M."/>
            <person name="Battaglia E."/>
            <person name="Haridas S."/>
            <person name="Andreopoulos W."/>
            <person name="Labutti K."/>
            <person name="Pangilinan J."/>
            <person name="Floch G.L."/>
            <person name="Makela M.R."/>
            <person name="Henrissat B."/>
            <person name="Grigoriev I.V."/>
            <person name="Crouch J.A."/>
            <person name="De Vries R.P."/>
            <person name="Sukno S.A."/>
            <person name="Thon M.R."/>
        </authorList>
    </citation>
    <scope>NUCLEOTIDE SEQUENCE</scope>
    <source>
        <strain evidence="2">CBS 125086</strain>
    </source>
</reference>
<organism evidence="2 3">
    <name type="scientific">Colletotrichum navitas</name>
    <dbReference type="NCBI Taxonomy" id="681940"/>
    <lineage>
        <taxon>Eukaryota</taxon>
        <taxon>Fungi</taxon>
        <taxon>Dikarya</taxon>
        <taxon>Ascomycota</taxon>
        <taxon>Pezizomycotina</taxon>
        <taxon>Sordariomycetes</taxon>
        <taxon>Hypocreomycetidae</taxon>
        <taxon>Glomerellales</taxon>
        <taxon>Glomerellaceae</taxon>
        <taxon>Colletotrichum</taxon>
        <taxon>Colletotrichum graminicola species complex</taxon>
    </lineage>
</organism>
<keyword evidence="3" id="KW-1185">Reference proteome</keyword>
<feature type="transmembrane region" description="Helical" evidence="1">
    <location>
        <begin position="26"/>
        <end position="48"/>
    </location>
</feature>
<sequence>MEACQLGSAAHCGGRGLVGACVRERVVLMGFCFFPFQVSFWFFWCRFLIEHSSIGRRDTFGGVGWAFALDFFSPFTTSIRAVSRVIISTGQLFSFMGSILLFYAIMLHLSVSSLLMLLCLSAFVRLNHILSRSAFFLYLPINPSRLIHHTTLWRDSFAIPLGIHSGTICCCPSSFPAHVR</sequence>
<name>A0AAD8Q9C3_9PEZI</name>
<feature type="transmembrane region" description="Helical" evidence="1">
    <location>
        <begin position="60"/>
        <end position="79"/>
    </location>
</feature>
<evidence type="ECO:0000313" key="3">
    <source>
        <dbReference type="Proteomes" id="UP001230504"/>
    </source>
</evidence>
<dbReference type="GeneID" id="85436701"/>
<protein>
    <submittedName>
        <fullName evidence="2">Uncharacterized protein</fullName>
    </submittedName>
</protein>
<gene>
    <name evidence="2" type="ORF">LY79DRAFT_326693</name>
</gene>
<keyword evidence="1" id="KW-1133">Transmembrane helix</keyword>
<proteinExistence type="predicted"/>
<dbReference type="Proteomes" id="UP001230504">
    <property type="component" value="Unassembled WGS sequence"/>
</dbReference>
<dbReference type="EMBL" id="JAHLJV010000006">
    <property type="protein sequence ID" value="KAK1598044.1"/>
    <property type="molecule type" value="Genomic_DNA"/>
</dbReference>
<evidence type="ECO:0000313" key="2">
    <source>
        <dbReference type="EMBL" id="KAK1598044.1"/>
    </source>
</evidence>
<dbReference type="RefSeq" id="XP_060418789.1">
    <property type="nucleotide sequence ID" value="XM_060552461.1"/>
</dbReference>
<keyword evidence="1" id="KW-0472">Membrane</keyword>
<keyword evidence="1" id="KW-0812">Transmembrane</keyword>
<comment type="caution">
    <text evidence="2">The sequence shown here is derived from an EMBL/GenBank/DDBJ whole genome shotgun (WGS) entry which is preliminary data.</text>
</comment>
<accession>A0AAD8Q9C3</accession>
<feature type="transmembrane region" description="Helical" evidence="1">
    <location>
        <begin position="99"/>
        <end position="124"/>
    </location>
</feature>
<evidence type="ECO:0000256" key="1">
    <source>
        <dbReference type="SAM" id="Phobius"/>
    </source>
</evidence>
<dbReference type="AlphaFoldDB" id="A0AAD8Q9C3"/>